<feature type="domain" description="Type II methyltransferase M.TaqI-like" evidence="6">
    <location>
        <begin position="370"/>
        <end position="596"/>
    </location>
</feature>
<dbReference type="GO" id="GO:0006304">
    <property type="term" value="P:DNA modification"/>
    <property type="evidence" value="ECO:0007669"/>
    <property type="project" value="InterPro"/>
</dbReference>
<evidence type="ECO:0000313" key="8">
    <source>
        <dbReference type="Proteomes" id="UP000449710"/>
    </source>
</evidence>
<dbReference type="GO" id="GO:0032259">
    <property type="term" value="P:methylation"/>
    <property type="evidence" value="ECO:0007669"/>
    <property type="project" value="UniProtKB-KW"/>
</dbReference>
<keyword evidence="8" id="KW-1185">Reference proteome</keyword>
<keyword evidence="3" id="KW-0808">Transferase</keyword>
<dbReference type="RefSeq" id="WP_160719336.1">
    <property type="nucleotide sequence ID" value="NZ_SUMG01000003.1"/>
</dbReference>
<name>A0AA43XJ38_9CLOT</name>
<dbReference type="InterPro" id="IPR011639">
    <property type="entry name" value="MethylTrfase_TaqI-like_dom"/>
</dbReference>
<dbReference type="AlphaFoldDB" id="A0AA43XJ38"/>
<comment type="caution">
    <text evidence="7">The sequence shown here is derived from an EMBL/GenBank/DDBJ whole genome shotgun (WGS) entry which is preliminary data.</text>
</comment>
<dbReference type="InterPro" id="IPR050953">
    <property type="entry name" value="N4_N6_ade-DNA_methylase"/>
</dbReference>
<evidence type="ECO:0000256" key="3">
    <source>
        <dbReference type="ARBA" id="ARBA00022679"/>
    </source>
</evidence>
<dbReference type="InterPro" id="IPR029063">
    <property type="entry name" value="SAM-dependent_MTases_sf"/>
</dbReference>
<reference evidence="7 8" key="1">
    <citation type="submission" date="2019-04" db="EMBL/GenBank/DDBJ databases">
        <title>Isachenkonia alkalipeptolytica gen. nov. sp. nov. a new anaerobic, alkiliphilic organothrophic bacterium capable to reduce synthesized ferrihydrite isolated from a soda lake.</title>
        <authorList>
            <person name="Toshchakov S.V."/>
            <person name="Zavarzina D.G."/>
            <person name="Zhilina T.N."/>
            <person name="Kostrikina N.A."/>
            <person name="Kublanov I.V."/>
        </authorList>
    </citation>
    <scope>NUCLEOTIDE SEQUENCE [LARGE SCALE GENOMIC DNA]</scope>
    <source>
        <strain evidence="7 8">Z-1701</strain>
    </source>
</reference>
<sequence>MNKTAIKNFAVRARRQLIEEVSQKAYEVGIEEGKTHEIQDFAGGFRIKGRENGRVFKDFEKSQRKKLIEKLSEKGYEQLIEEVAYTWFNRFIAIRFMEINEYLPSKTRVLSSEEKGKTEPDILTHALQINLDVENEDKHRKKIFELEETGDREDLYKYLLVKQCNQLGKIMPQVFEQIGDYTELLLPDKLLAEGSVVRDLVTSIEEYDWMIEVSGEKDEEDNGEHGIEIIGWLYQYYISEKKDEVFAGLKKNQKITKENIPAATQLFTPKWIVKYMIENSLGRLWLESHPDEELQKSFKYYLEGAEQEPEVQAQLDELKDPNLDPETITVLDPAMGSGHILVYAFDVLYDIYQKQGYNERDIPKTIIERNLYGLDIDDRAGQLASFALLMKGRSRNRRFFRDQVKLNVCAIQESNGIPKEAIEYLVSPKNTELEKLIRKEDVEYLVSVFKDAKECGSILKVKPIDFDAIERRVGELKNETPTDFYELRYRDLLIEKVEPLIKQAKIMSEKYDVVCTNPPYMGKKGMDSKLQTYLNDSFPDTKSDLFASFIEKGFYLSKMNGFNAMVTMQSWMFLSTFENFRNKVLQNYSILTMTHMANMVMGIAFGTAATIFRKNISKVRGIYQYVELKDIKNNEPKKFPIKDHRYNETESVKFKMIPGSPIAYWASDQTRKIFSNGESLGNIAEPRQGLATGENNKFLRFWSEINIKKAGFDCESRTEAKESQLRWFPYNKGGSFRRWYGNNEYLVNWEQDGIEIRNFKDKSGKLRSRPQNMEYYFRESITWSFVSSSYFGVRYCPPGFLFDVGGSSVFPKKKDINYLLGFLSGKLAYEFLRIQNPTLNFQVGNISRLPIIWPERENKRQEIDNIVNENISISKADWDSFETSWDFQIHPIMEQKESNHITLAFSNWSDFAEKQFYVLKENEEELNRIFIEIYGLEDELTPEVEDKVVTVRKADKEKDIKSLISYAIGCSFGRYSLDEEGLQYAGGNFDQHFKEEDENWMINTDEGWKESSIPLVKTNIAPIIDGDYFEEDLLERLVQFVKVSFGEEALDENLEFIADALGKKKTETPREAIRRYLLKDFYKDHVRIYKKRPIYWQFESGKQGAFKALIYMHRYDPYLVARLRTEYLHPLQKKYQAEAYQIDDLMTNEETSKSEIGKLRKQKETLLKKIDELKVYDQAIGHVANQKIDFDLDDGVKVNYEKFQGVEIPQGEGKKPLKENLLTKI</sequence>
<dbReference type="SUPFAM" id="SSF53335">
    <property type="entry name" value="S-adenosyl-L-methionine-dependent methyltransferases"/>
    <property type="match status" value="1"/>
</dbReference>
<dbReference type="Gene3D" id="3.40.50.150">
    <property type="entry name" value="Vaccinia Virus protein VP39"/>
    <property type="match status" value="1"/>
</dbReference>
<evidence type="ECO:0000313" key="7">
    <source>
        <dbReference type="EMBL" id="NBG87677.1"/>
    </source>
</evidence>
<dbReference type="GO" id="GO:0009007">
    <property type="term" value="F:site-specific DNA-methyltransferase (adenine-specific) activity"/>
    <property type="evidence" value="ECO:0007669"/>
    <property type="project" value="UniProtKB-EC"/>
</dbReference>
<organism evidence="7 8">
    <name type="scientific">Isachenkonia alkalipeptolytica</name>
    <dbReference type="NCBI Taxonomy" id="2565777"/>
    <lineage>
        <taxon>Bacteria</taxon>
        <taxon>Bacillati</taxon>
        <taxon>Bacillota</taxon>
        <taxon>Clostridia</taxon>
        <taxon>Eubacteriales</taxon>
        <taxon>Clostridiaceae</taxon>
        <taxon>Isachenkonia</taxon>
    </lineage>
</organism>
<keyword evidence="2" id="KW-0489">Methyltransferase</keyword>
<evidence type="ECO:0000256" key="5">
    <source>
        <dbReference type="ARBA" id="ARBA00047942"/>
    </source>
</evidence>
<dbReference type="EMBL" id="SUMG01000003">
    <property type="protein sequence ID" value="NBG87677.1"/>
    <property type="molecule type" value="Genomic_DNA"/>
</dbReference>
<comment type="catalytic activity">
    <reaction evidence="5">
        <text>a 2'-deoxyadenosine in DNA + S-adenosyl-L-methionine = an N(6)-methyl-2'-deoxyadenosine in DNA + S-adenosyl-L-homocysteine + H(+)</text>
        <dbReference type="Rhea" id="RHEA:15197"/>
        <dbReference type="Rhea" id="RHEA-COMP:12418"/>
        <dbReference type="Rhea" id="RHEA-COMP:12419"/>
        <dbReference type="ChEBI" id="CHEBI:15378"/>
        <dbReference type="ChEBI" id="CHEBI:57856"/>
        <dbReference type="ChEBI" id="CHEBI:59789"/>
        <dbReference type="ChEBI" id="CHEBI:90615"/>
        <dbReference type="ChEBI" id="CHEBI:90616"/>
        <dbReference type="EC" id="2.1.1.72"/>
    </reaction>
</comment>
<dbReference type="InterPro" id="IPR047939">
    <property type="entry name" value="BREX_1_PglX"/>
</dbReference>
<evidence type="ECO:0000256" key="1">
    <source>
        <dbReference type="ARBA" id="ARBA00011900"/>
    </source>
</evidence>
<dbReference type="PANTHER" id="PTHR33841">
    <property type="entry name" value="DNA METHYLTRANSFERASE YEEA-RELATED"/>
    <property type="match status" value="1"/>
</dbReference>
<dbReference type="Pfam" id="PF07669">
    <property type="entry name" value="Eco57I"/>
    <property type="match status" value="1"/>
</dbReference>
<evidence type="ECO:0000256" key="2">
    <source>
        <dbReference type="ARBA" id="ARBA00022603"/>
    </source>
</evidence>
<accession>A0AA43XJ38</accession>
<dbReference type="NCBIfam" id="NF033452">
    <property type="entry name" value="BREX_1_MTaseX"/>
    <property type="match status" value="1"/>
</dbReference>
<dbReference type="Proteomes" id="UP000449710">
    <property type="component" value="Unassembled WGS sequence"/>
</dbReference>
<dbReference type="PANTHER" id="PTHR33841:SF1">
    <property type="entry name" value="DNA METHYLTRANSFERASE A"/>
    <property type="match status" value="1"/>
</dbReference>
<dbReference type="PRINTS" id="PR00507">
    <property type="entry name" value="N12N6MTFRASE"/>
</dbReference>
<dbReference type="EC" id="2.1.1.72" evidence="1"/>
<proteinExistence type="predicted"/>
<keyword evidence="4" id="KW-0949">S-adenosyl-L-methionine</keyword>
<evidence type="ECO:0000259" key="6">
    <source>
        <dbReference type="Pfam" id="PF07669"/>
    </source>
</evidence>
<evidence type="ECO:0000256" key="4">
    <source>
        <dbReference type="ARBA" id="ARBA00022691"/>
    </source>
</evidence>
<gene>
    <name evidence="7" type="primary">pglX</name>
    <name evidence="7" type="ORF">ISALK_04105</name>
</gene>
<protein>
    <recommendedName>
        <fullName evidence="1">site-specific DNA-methyltransferase (adenine-specific)</fullName>
        <ecNumber evidence="1">2.1.1.72</ecNumber>
    </recommendedName>
</protein>